<reference evidence="1" key="1">
    <citation type="journal article" date="2014" name="Int. J. Syst. Evol. Microbiol.">
        <title>Complete genome sequence of Corynebacterium casei LMG S-19264T (=DSM 44701T), isolated from a smear-ripened cheese.</title>
        <authorList>
            <consortium name="US DOE Joint Genome Institute (JGI-PGF)"/>
            <person name="Walter F."/>
            <person name="Albersmeier A."/>
            <person name="Kalinowski J."/>
            <person name="Ruckert C."/>
        </authorList>
    </citation>
    <scope>NUCLEOTIDE SEQUENCE</scope>
    <source>
        <strain evidence="1">KCTC 12344</strain>
    </source>
</reference>
<gene>
    <name evidence="2" type="ORF">E1742_09975</name>
    <name evidence="1" type="ORF">GCM10007388_04690</name>
</gene>
<dbReference type="OrthoDB" id="6636674at2"/>
<dbReference type="EMBL" id="CP038026">
    <property type="protein sequence ID" value="QBQ36453.1"/>
    <property type="molecule type" value="Genomic_DNA"/>
</dbReference>
<dbReference type="AlphaFoldDB" id="A0A4P7BE41"/>
<dbReference type="Proteomes" id="UP000294359">
    <property type="component" value="Chromosome"/>
</dbReference>
<keyword evidence="3" id="KW-1185">Reference proteome</keyword>
<proteinExistence type="predicted"/>
<reference evidence="2 3" key="2">
    <citation type="submission" date="2019-03" db="EMBL/GenBank/DDBJ databases">
        <title>Draft Genome Sequences of Six Type Strains of the Genus Massilia.</title>
        <authorList>
            <person name="Miess H."/>
            <person name="Frediansyhah A."/>
            <person name="Gross H."/>
        </authorList>
    </citation>
    <scope>NUCLEOTIDE SEQUENCE [LARGE SCALE GENOMIC DNA]</scope>
    <source>
        <strain evidence="2 3">DSM 17505</strain>
    </source>
</reference>
<protein>
    <submittedName>
        <fullName evidence="1">Uncharacterized protein</fullName>
    </submittedName>
</protein>
<accession>A0A4P7BE41</accession>
<name>A0A4P7BE41_9BURK</name>
<evidence type="ECO:0000313" key="4">
    <source>
        <dbReference type="Proteomes" id="UP000619512"/>
    </source>
</evidence>
<dbReference type="Proteomes" id="UP000619512">
    <property type="component" value="Unassembled WGS sequence"/>
</dbReference>
<dbReference type="RefSeq" id="WP_134384734.1">
    <property type="nucleotide sequence ID" value="NZ_BMWW01000001.1"/>
</dbReference>
<organism evidence="1 4">
    <name type="scientific">Pseudoduganella plicata</name>
    <dbReference type="NCBI Taxonomy" id="321984"/>
    <lineage>
        <taxon>Bacteria</taxon>
        <taxon>Pseudomonadati</taxon>
        <taxon>Pseudomonadota</taxon>
        <taxon>Betaproteobacteria</taxon>
        <taxon>Burkholderiales</taxon>
        <taxon>Oxalobacteraceae</taxon>
        <taxon>Telluria group</taxon>
        <taxon>Pseudoduganella</taxon>
    </lineage>
</organism>
<dbReference type="EMBL" id="BMWW01000001">
    <property type="protein sequence ID" value="GGY75270.1"/>
    <property type="molecule type" value="Genomic_DNA"/>
</dbReference>
<sequence length="296" mass="32969">MLGMTQACPYRFLIEAVDDARDDAVAGLLTAWLAANVEETTWLASLRERGRSAVPAVSQQELWRLNALGRLCDRLLQAASREDGDAMLSMTQVEDFLGRLGIDAIRPHSYTPFYHEVVNTVAAPDLRATPRIVTWHWPCLMLGSLLVVRGGVSVVAGGDVLTPGIAEASTLYWAYSRERRPTHDLAHGWGGNSAWRTAFRRDYALDGHYHFNVDAPTDLARLDPAEPAEDDLTRPERIELLTCRAFMTCPKEHGDRFPYRDRISVPIAAGQGGQPVSLWRRLLTLTRRQPPSPAES</sequence>
<evidence type="ECO:0000313" key="1">
    <source>
        <dbReference type="EMBL" id="GGY75270.1"/>
    </source>
</evidence>
<evidence type="ECO:0000313" key="2">
    <source>
        <dbReference type="EMBL" id="QBQ36453.1"/>
    </source>
</evidence>
<reference evidence="1" key="3">
    <citation type="submission" date="2022-12" db="EMBL/GenBank/DDBJ databases">
        <authorList>
            <person name="Sun Q."/>
            <person name="Kim S."/>
        </authorList>
    </citation>
    <scope>NUCLEOTIDE SEQUENCE</scope>
    <source>
        <strain evidence="1">KCTC 12344</strain>
    </source>
</reference>
<evidence type="ECO:0000313" key="3">
    <source>
        <dbReference type="Proteomes" id="UP000294359"/>
    </source>
</evidence>